<sequence>MPQLEKPVLSNTLAGTVLLLLPSNPLRSPIRSLSGLGAGTTNPRLYYFDQNVGWVEHSAGL</sequence>
<proteinExistence type="predicted"/>
<organism evidence="1 2">
    <name type="scientific">Phyllobacterium ifriqiyense</name>
    <dbReference type="NCBI Taxonomy" id="314238"/>
    <lineage>
        <taxon>Bacteria</taxon>
        <taxon>Pseudomonadati</taxon>
        <taxon>Pseudomonadota</taxon>
        <taxon>Alphaproteobacteria</taxon>
        <taxon>Hyphomicrobiales</taxon>
        <taxon>Phyllobacteriaceae</taxon>
        <taxon>Phyllobacterium</taxon>
    </lineage>
</organism>
<dbReference type="EMBL" id="JAUSZT010000003">
    <property type="protein sequence ID" value="MDQ0998017.1"/>
    <property type="molecule type" value="Genomic_DNA"/>
</dbReference>
<evidence type="ECO:0000313" key="1">
    <source>
        <dbReference type="EMBL" id="MDQ0998017.1"/>
    </source>
</evidence>
<dbReference type="Proteomes" id="UP001237780">
    <property type="component" value="Unassembled WGS sequence"/>
</dbReference>
<keyword evidence="2" id="KW-1185">Reference proteome</keyword>
<accession>A0ABU0SB96</accession>
<name>A0ABU0SB96_9HYPH</name>
<protein>
    <submittedName>
        <fullName evidence="1">Uncharacterized protein</fullName>
    </submittedName>
</protein>
<reference evidence="1 2" key="1">
    <citation type="submission" date="2023-07" db="EMBL/GenBank/DDBJ databases">
        <title>Comparative genomics of wheat-associated soil bacteria to identify genetic determinants of phenazine resistance.</title>
        <authorList>
            <person name="Mouncey N."/>
        </authorList>
    </citation>
    <scope>NUCLEOTIDE SEQUENCE [LARGE SCALE GENOMIC DNA]</scope>
    <source>
        <strain evidence="1 2">W4I11</strain>
    </source>
</reference>
<comment type="caution">
    <text evidence="1">The sequence shown here is derived from an EMBL/GenBank/DDBJ whole genome shotgun (WGS) entry which is preliminary data.</text>
</comment>
<evidence type="ECO:0000313" key="2">
    <source>
        <dbReference type="Proteomes" id="UP001237780"/>
    </source>
</evidence>
<gene>
    <name evidence="1" type="ORF">QFZ34_003199</name>
</gene>